<dbReference type="Pfam" id="PF00940">
    <property type="entry name" value="RNA_pol"/>
    <property type="match status" value="1"/>
</dbReference>
<comment type="similarity">
    <text evidence="1 9">Belongs to the phage and mitochondrial RNA polymerase family.</text>
</comment>
<evidence type="ECO:0000256" key="2">
    <source>
        <dbReference type="ARBA" id="ARBA00012418"/>
    </source>
</evidence>
<evidence type="ECO:0000256" key="10">
    <source>
        <dbReference type="SAM" id="MobiDB-lite"/>
    </source>
</evidence>
<keyword evidence="7 9" id="KW-0804">Transcription</keyword>
<evidence type="ECO:0000313" key="12">
    <source>
        <dbReference type="EMBL" id="KAL3397636.1"/>
    </source>
</evidence>
<dbReference type="GO" id="GO:0071897">
    <property type="term" value="P:DNA biosynthetic process"/>
    <property type="evidence" value="ECO:0007669"/>
    <property type="project" value="UniProtKB-ARBA"/>
</dbReference>
<sequence>MYRLLNVRAVSLPRDPSIHIVNTKSICFISNGFNTRSLDRLCTRQFSTTINKALLSSSTKKRIIRKKNKQYAELLEVTDSSSSNKKAAVQKLNAAQLSMLVDQPEITLDKLHKIEAKAFKKKSKVGSISQFSTNSVNRSIIDKVTLSSDTFGLHAVDGLDNVNDILKSVGKADRDVIVQELSTSDYNDDPVVMNSRTKLDNLTESESEKKIFDSSSQSQKKENAEESEKIVAKGKKIKDAIIFEEKLKQFNKIMLGYIDVCVNSDSLRCSNRVLKLYIQRRMKHEKEEEHLYICDVNILNSVIRKLAYNGEIQKIFTLAHLIRKNNIKLNHQTYALILECICRMNSTDNEKLKLLKTVKKGMLIDNISLNDVITKSIFLNDQKSYVDKATKLLDPNFIPTYEFPDTSYNCKLLQNFDETSATPSSTIDKFTIDELKIRLEKQIEAEINGLVSVKNIALHKDPDRNVLNNRKKLESLEESWREAALVAFKRNLETLKSREMLQRAHKMMLFPYLTVLEPEAYVKALLTEVRNLGMGSDMFSLPYNSLCRQLGAQIFKMYEARVKQDTGLNDKMSDVYLKYCEWFLKRDDKLNHRSKWTILEHEANQTGVTLGFEVPSWQSHVHVNVGRFLFNIIINDLKIQRSTQAHSEPAFLKIYRNNDVLVKEEIKPNPQVSKLYRESQPETLTFNTTLIPSLCPPKPWTSVFSGGFIVSQTDIVRLSHVGNQQWDRLITAPPKQLYPALDSLNQLSSIPWSVNTNILDVAIEVFQNNGSVPLKMPQHPSVLGSIPALPKDSDPSERKKHEKARQDLKQKKNEMYSLWCDALYRLSLANHFRNNVFWLPHNMDFRGRVYPVPPHLNHLGSDLARSMLVFALKKPLGPNGLNWLKLHTINLTGFKKKEPIAARLAYADEIMDKILDSAERPLDGEMWWSKSDEPWQTLAACMEISKALKSPNPEEFLSGFPIHQDGSCNGLQHYAALGRDRIGAVSVNLCPSDRPQDVYNSVATMVDEKRREDAANGNQIAKVLEGFVSRKTIKQTVMTTVYGVTWFGAKLQIARRLKENDAFPQQHLWPASSYLVQKTFLSLRTMFKSAREIQDWFTECARLICSVREQNMEWVTPLGLPVVQPYSKIHRVTKKNVCPSFSPDIYRKPNAVKQKNAFAPNFVHSLDSSHMMLTSIYTEHAGITYVSVHDCYWTHPSTVEIMNKICREQFVALHSQPILDDLSTFFVEKFAYVNMDDECVEADSTNRKKKHNHLLKEKLNNTLTKVPQQGDLDLKEVLSSTYFFS</sequence>
<reference evidence="12 13" key="1">
    <citation type="journal article" date="2024" name="bioRxiv">
        <title>A reference genome for Trichogramma kaykai: A tiny desert-dwelling parasitoid wasp with competing sex-ratio distorters.</title>
        <authorList>
            <person name="Culotta J."/>
            <person name="Lindsey A.R."/>
        </authorList>
    </citation>
    <scope>NUCLEOTIDE SEQUENCE [LARGE SCALE GENOMIC DNA]</scope>
    <source>
        <strain evidence="12 13">KSX58</strain>
    </source>
</reference>
<dbReference type="InterPro" id="IPR002092">
    <property type="entry name" value="DNA-dir_Rpol_phage-type"/>
</dbReference>
<evidence type="ECO:0000256" key="8">
    <source>
        <dbReference type="ARBA" id="ARBA00048552"/>
    </source>
</evidence>
<dbReference type="FunFam" id="1.10.150.20:FF:000031">
    <property type="entry name" value="DNA-directed RNA polymerase"/>
    <property type="match status" value="1"/>
</dbReference>
<dbReference type="InterPro" id="IPR043502">
    <property type="entry name" value="DNA/RNA_pol_sf"/>
</dbReference>
<feature type="compositionally biased region" description="Basic and acidic residues" evidence="10">
    <location>
        <begin position="219"/>
        <end position="228"/>
    </location>
</feature>
<feature type="region of interest" description="Disordered" evidence="10">
    <location>
        <begin position="207"/>
        <end position="228"/>
    </location>
</feature>
<evidence type="ECO:0000256" key="7">
    <source>
        <dbReference type="ARBA" id="ARBA00023163"/>
    </source>
</evidence>
<keyword evidence="6" id="KW-0809">Transit peptide</keyword>
<evidence type="ECO:0000259" key="11">
    <source>
        <dbReference type="SMART" id="SM01311"/>
    </source>
</evidence>
<comment type="catalytic activity">
    <reaction evidence="8 9">
        <text>RNA(n) + a ribonucleoside 5'-triphosphate = RNA(n+1) + diphosphate</text>
        <dbReference type="Rhea" id="RHEA:21248"/>
        <dbReference type="Rhea" id="RHEA-COMP:14527"/>
        <dbReference type="Rhea" id="RHEA-COMP:17342"/>
        <dbReference type="ChEBI" id="CHEBI:33019"/>
        <dbReference type="ChEBI" id="CHEBI:61557"/>
        <dbReference type="ChEBI" id="CHEBI:140395"/>
        <dbReference type="EC" id="2.7.7.6"/>
    </reaction>
</comment>
<organism evidence="12 13">
    <name type="scientific">Trichogramma kaykai</name>
    <dbReference type="NCBI Taxonomy" id="54128"/>
    <lineage>
        <taxon>Eukaryota</taxon>
        <taxon>Metazoa</taxon>
        <taxon>Ecdysozoa</taxon>
        <taxon>Arthropoda</taxon>
        <taxon>Hexapoda</taxon>
        <taxon>Insecta</taxon>
        <taxon>Pterygota</taxon>
        <taxon>Neoptera</taxon>
        <taxon>Endopterygota</taxon>
        <taxon>Hymenoptera</taxon>
        <taxon>Apocrita</taxon>
        <taxon>Proctotrupomorpha</taxon>
        <taxon>Chalcidoidea</taxon>
        <taxon>Trichogrammatidae</taxon>
        <taxon>Trichogramma</taxon>
    </lineage>
</organism>
<comment type="caution">
    <text evidence="12">The sequence shown here is derived from an EMBL/GenBank/DDBJ whole genome shotgun (WGS) entry which is preliminary data.</text>
</comment>
<dbReference type="GO" id="GO:0003899">
    <property type="term" value="F:DNA-directed RNA polymerase activity"/>
    <property type="evidence" value="ECO:0007669"/>
    <property type="project" value="UniProtKB-EC"/>
</dbReference>
<keyword evidence="13" id="KW-1185">Reference proteome</keyword>
<keyword evidence="4 9" id="KW-0808">Transferase</keyword>
<dbReference type="Proteomes" id="UP001627154">
    <property type="component" value="Unassembled WGS sequence"/>
</dbReference>
<dbReference type="GO" id="GO:0000428">
    <property type="term" value="C:DNA-directed RNA polymerase complex"/>
    <property type="evidence" value="ECO:0007669"/>
    <property type="project" value="UniProtKB-KW"/>
</dbReference>
<evidence type="ECO:0000256" key="4">
    <source>
        <dbReference type="ARBA" id="ARBA00022679"/>
    </source>
</evidence>
<feature type="region of interest" description="Disordered" evidence="10">
    <location>
        <begin position="785"/>
        <end position="808"/>
    </location>
</feature>
<dbReference type="PANTHER" id="PTHR10102:SF0">
    <property type="entry name" value="DNA-DIRECTED RNA POLYMERASE, MITOCHONDRIAL"/>
    <property type="match status" value="1"/>
</dbReference>
<keyword evidence="5 9" id="KW-0548">Nucleotidyltransferase</keyword>
<dbReference type="Pfam" id="PF14700">
    <property type="entry name" value="RPOL_N"/>
    <property type="match status" value="1"/>
</dbReference>
<dbReference type="EMBL" id="JBJJXI010000062">
    <property type="protein sequence ID" value="KAL3397636.1"/>
    <property type="molecule type" value="Genomic_DNA"/>
</dbReference>
<evidence type="ECO:0000256" key="5">
    <source>
        <dbReference type="ARBA" id="ARBA00022695"/>
    </source>
</evidence>
<dbReference type="Gene3D" id="1.10.1320.10">
    <property type="entry name" value="DNA-directed RNA polymerase, N-terminal domain"/>
    <property type="match status" value="1"/>
</dbReference>
<dbReference type="Gene3D" id="1.10.150.20">
    <property type="entry name" value="5' to 3' exonuclease, C-terminal subdomain"/>
    <property type="match status" value="1"/>
</dbReference>
<dbReference type="Gene3D" id="1.10.287.280">
    <property type="match status" value="1"/>
</dbReference>
<evidence type="ECO:0000313" key="13">
    <source>
        <dbReference type="Proteomes" id="UP001627154"/>
    </source>
</evidence>
<dbReference type="FunFam" id="1.10.287.280:FF:000001">
    <property type="entry name" value="DNA-directed RNA polymerase"/>
    <property type="match status" value="1"/>
</dbReference>
<feature type="domain" description="DNA-directed RNA polymerase N-terminal" evidence="11">
    <location>
        <begin position="440"/>
        <end position="749"/>
    </location>
</feature>
<protein>
    <recommendedName>
        <fullName evidence="2 9">DNA-directed RNA polymerase</fullName>
        <ecNumber evidence="2 9">2.7.7.6</ecNumber>
    </recommendedName>
</protein>
<feature type="compositionally biased region" description="Basic and acidic residues" evidence="10">
    <location>
        <begin position="791"/>
        <end position="808"/>
    </location>
</feature>
<proteinExistence type="inferred from homology"/>
<evidence type="ECO:0000256" key="9">
    <source>
        <dbReference type="RuleBase" id="RU003805"/>
    </source>
</evidence>
<dbReference type="InterPro" id="IPR037159">
    <property type="entry name" value="RNA_POL_N_sf"/>
</dbReference>
<dbReference type="PROSITE" id="PS00900">
    <property type="entry name" value="RNA_POL_PHAGE_1"/>
    <property type="match status" value="1"/>
</dbReference>
<gene>
    <name evidence="12" type="ORF">TKK_008726</name>
</gene>
<dbReference type="InterPro" id="IPR029262">
    <property type="entry name" value="RPOL_N"/>
</dbReference>
<evidence type="ECO:0000256" key="3">
    <source>
        <dbReference type="ARBA" id="ARBA00022478"/>
    </source>
</evidence>
<dbReference type="InterPro" id="IPR046950">
    <property type="entry name" value="DNA-dir_Rpol_C_phage-type"/>
</dbReference>
<evidence type="ECO:0000256" key="6">
    <source>
        <dbReference type="ARBA" id="ARBA00022946"/>
    </source>
</evidence>
<dbReference type="PANTHER" id="PTHR10102">
    <property type="entry name" value="DNA-DIRECTED RNA POLYMERASE, MITOCHONDRIAL"/>
    <property type="match status" value="1"/>
</dbReference>
<evidence type="ECO:0000256" key="1">
    <source>
        <dbReference type="ARBA" id="ARBA00009493"/>
    </source>
</evidence>
<dbReference type="SUPFAM" id="SSF56672">
    <property type="entry name" value="DNA/RNA polymerases"/>
    <property type="match status" value="1"/>
</dbReference>
<name>A0ABD2WX75_9HYME</name>
<dbReference type="PROSITE" id="PS00489">
    <property type="entry name" value="RNA_POL_PHAGE_2"/>
    <property type="match status" value="1"/>
</dbReference>
<dbReference type="EC" id="2.7.7.6" evidence="2 9"/>
<comment type="function">
    <text evidence="9">DNA-dependent RNA polymerase catalyzes the transcription of DNA into RNA using the four ribonucleoside triphosphates as substrates.</text>
</comment>
<accession>A0ABD2WX75</accession>
<dbReference type="SMART" id="SM01311">
    <property type="entry name" value="RPOL_N"/>
    <property type="match status" value="1"/>
</dbReference>
<keyword evidence="3 9" id="KW-0240">DNA-directed RNA polymerase</keyword>